<dbReference type="AlphaFoldDB" id="A0A344A2L8"/>
<keyword evidence="1" id="KW-0812">Transmembrane</keyword>
<accession>A0A344A2L8</accession>
<protein>
    <submittedName>
        <fullName evidence="2">NADH dehydrogenase subunit 6</fullName>
    </submittedName>
</protein>
<evidence type="ECO:0000256" key="1">
    <source>
        <dbReference type="SAM" id="Phobius"/>
    </source>
</evidence>
<gene>
    <name evidence="2" type="primary">nad6</name>
</gene>
<keyword evidence="1" id="KW-0472">Membrane</keyword>
<dbReference type="EMBL" id="MG989232">
    <property type="protein sequence ID" value="AWU49009.1"/>
    <property type="molecule type" value="Genomic_DNA"/>
</dbReference>
<evidence type="ECO:0000313" key="2">
    <source>
        <dbReference type="EMBL" id="AWU49009.1"/>
    </source>
</evidence>
<geneLocation type="mitochondrion" evidence="2"/>
<keyword evidence="2" id="KW-0496">Mitochondrion</keyword>
<feature type="transmembrane region" description="Helical" evidence="1">
    <location>
        <begin position="132"/>
        <end position="151"/>
    </location>
</feature>
<sequence>MLKMLLVTLTMMSTIMTYVKHPFTFSFLLLMQTMMISTTTRLLCNSSWISLTLFLIMVGGLMIIFMYSTSICSNQRFNKTPLNFTIIYCLLWMPIMMSQNNFFMKYESLTINNLQYKEFFKMFTPININNSIFMFLYLMLALMVMINLLNFNMGPMRKKY</sequence>
<reference evidence="2" key="1">
    <citation type="submission" date="2018-02" db="EMBL/GenBank/DDBJ databases">
        <title>Resolving the psyllid tree of life: Phylogenomic analysis of the superfamily Psylloidea (Hemiptera).</title>
        <authorList>
            <person name="Percy D.M."/>
            <person name="Sveinsson S."/>
            <person name="Lemmon A.R."/>
            <person name="Lemmon E.M."/>
            <person name="Ouvrard D."/>
            <person name="Burckhardt D."/>
        </authorList>
    </citation>
    <scope>NUCLEOTIDE SEQUENCE</scope>
    <source>
        <strain evidence="2">DP1.idba.114_circ</strain>
    </source>
</reference>
<proteinExistence type="predicted"/>
<organism evidence="2">
    <name type="scientific">Paracarsidara gigantea</name>
    <dbReference type="NCBI Taxonomy" id="2218136"/>
    <lineage>
        <taxon>Eukaryota</taxon>
        <taxon>Metazoa</taxon>
        <taxon>Ecdysozoa</taxon>
        <taxon>Arthropoda</taxon>
        <taxon>Hexapoda</taxon>
        <taxon>Insecta</taxon>
        <taxon>Pterygota</taxon>
        <taxon>Neoptera</taxon>
        <taxon>Paraneoptera</taxon>
        <taxon>Hemiptera</taxon>
        <taxon>Sternorrhyncha</taxon>
        <taxon>Psylloidea</taxon>
        <taxon>Carsidaridae</taxon>
        <taxon>Carsidarinae</taxon>
        <taxon>Paracarsidara</taxon>
    </lineage>
</organism>
<keyword evidence="1" id="KW-1133">Transmembrane helix</keyword>
<feature type="transmembrane region" description="Helical" evidence="1">
    <location>
        <begin position="80"/>
        <end position="97"/>
    </location>
</feature>
<feature type="transmembrane region" description="Helical" evidence="1">
    <location>
        <begin position="48"/>
        <end position="68"/>
    </location>
</feature>
<name>A0A344A2L8_9HEMI</name>